<proteinExistence type="inferred from homology"/>
<sequence>MNMSFYVGALGASASQKKLDVIGNNLANINTDGFKPKNAVFSELINYNLNDSPEARTELQAGAGTTVVRTNTEHGTAAFMSTGQPNDYAIGMDHAFFKLQDPKSGAISYTRNGHFHIGEFPDGKFYLLTESGKHVLDEKGEKMLADESGLRMLADATKQGQDRENNLYENENDEESIEEKRQKVGVYTLTYPSRLVNKGDNEFAVRAGDTQNVDKAVENPVLEEGTLERSGTDMAKEMTRLIESQRAFSYALKMVQTSDEVEGTINQLRG</sequence>
<dbReference type="InterPro" id="IPR019776">
    <property type="entry name" value="Flagellar_basal_body_rod_CS"/>
</dbReference>
<keyword evidence="2" id="KW-0975">Bacterial flagellum</keyword>
<dbReference type="InterPro" id="IPR020013">
    <property type="entry name" value="Flagellar_FlgE/F/G"/>
</dbReference>
<dbReference type="Pfam" id="PF00460">
    <property type="entry name" value="Flg_bb_rod"/>
    <property type="match status" value="1"/>
</dbReference>
<feature type="domain" description="Flagellar basal-body/hook protein C-terminal" evidence="4">
    <location>
        <begin position="224"/>
        <end position="268"/>
    </location>
</feature>
<dbReference type="NCBIfam" id="TIGR03506">
    <property type="entry name" value="FlgEFG_subfam"/>
    <property type="match status" value="1"/>
</dbReference>
<dbReference type="PANTHER" id="PTHR30435:SF19">
    <property type="entry name" value="FLAGELLAR BASAL-BODY ROD PROTEIN FLGG"/>
    <property type="match status" value="1"/>
</dbReference>
<dbReference type="Proteomes" id="UP000709351">
    <property type="component" value="Unassembled WGS sequence"/>
</dbReference>
<reference evidence="5" key="1">
    <citation type="submission" date="2020-04" db="EMBL/GenBank/DDBJ databases">
        <title>Deep metagenomics examines the oral microbiome during advanced dental caries in children, revealing novel taxa and co-occurrences with host molecules.</title>
        <authorList>
            <person name="Baker J.L."/>
            <person name="Morton J.T."/>
            <person name="Dinis M."/>
            <person name="Alvarez R."/>
            <person name="Tran N.C."/>
            <person name="Knight R."/>
            <person name="Edlund A."/>
        </authorList>
    </citation>
    <scope>NUCLEOTIDE SEQUENCE</scope>
    <source>
        <strain evidence="5">JCVI_24_bin.2</strain>
    </source>
</reference>
<dbReference type="PANTHER" id="PTHR30435">
    <property type="entry name" value="FLAGELLAR PROTEIN"/>
    <property type="match status" value="1"/>
</dbReference>
<dbReference type="AlphaFoldDB" id="A0A930DPA1"/>
<dbReference type="InterPro" id="IPR001444">
    <property type="entry name" value="Flag_bb_rod_N"/>
</dbReference>
<dbReference type="Pfam" id="PF06429">
    <property type="entry name" value="Flg_bbr_C"/>
    <property type="match status" value="1"/>
</dbReference>
<dbReference type="PROSITE" id="PS00588">
    <property type="entry name" value="FLAGELLA_BB_ROD"/>
    <property type="match status" value="1"/>
</dbReference>
<dbReference type="InterPro" id="IPR010930">
    <property type="entry name" value="Flg_bb/hook_C_dom"/>
</dbReference>
<evidence type="ECO:0000259" key="3">
    <source>
        <dbReference type="Pfam" id="PF00460"/>
    </source>
</evidence>
<feature type="domain" description="Flagellar basal body rod protein N-terminal" evidence="3">
    <location>
        <begin position="5"/>
        <end position="35"/>
    </location>
</feature>
<evidence type="ECO:0000259" key="4">
    <source>
        <dbReference type="Pfam" id="PF06429"/>
    </source>
</evidence>
<dbReference type="SUPFAM" id="SSF117143">
    <property type="entry name" value="Flagellar hook protein flgE"/>
    <property type="match status" value="1"/>
</dbReference>
<accession>A0A930DPA1</accession>
<keyword evidence="5" id="KW-0282">Flagellum</keyword>
<evidence type="ECO:0000256" key="1">
    <source>
        <dbReference type="ARBA" id="ARBA00009677"/>
    </source>
</evidence>
<evidence type="ECO:0000256" key="2">
    <source>
        <dbReference type="RuleBase" id="RU362116"/>
    </source>
</evidence>
<keyword evidence="5" id="KW-0969">Cilium</keyword>
<gene>
    <name evidence="5" type="ORF">HXM93_05430</name>
</gene>
<keyword evidence="5" id="KW-0966">Cell projection</keyword>
<dbReference type="GO" id="GO:0009425">
    <property type="term" value="C:bacterial-type flagellum basal body"/>
    <property type="evidence" value="ECO:0007669"/>
    <property type="project" value="UniProtKB-SubCell"/>
</dbReference>
<dbReference type="GO" id="GO:0071978">
    <property type="term" value="P:bacterial-type flagellum-dependent swarming motility"/>
    <property type="evidence" value="ECO:0007669"/>
    <property type="project" value="TreeGrafter"/>
</dbReference>
<name>A0A930DPA1_9FIRM</name>
<evidence type="ECO:0000313" key="5">
    <source>
        <dbReference type="EMBL" id="MBF1283957.1"/>
    </source>
</evidence>
<comment type="similarity">
    <text evidence="1 2">Belongs to the flagella basal body rod proteins family.</text>
</comment>
<comment type="subcellular location">
    <subcellularLocation>
        <location evidence="2">Bacterial flagellum basal body</location>
    </subcellularLocation>
</comment>
<protein>
    <submittedName>
        <fullName evidence="5">Flagellar hook-basal body protein</fullName>
    </submittedName>
</protein>
<dbReference type="InterPro" id="IPR037925">
    <property type="entry name" value="FlgE/F/G-like"/>
</dbReference>
<dbReference type="EMBL" id="JABZRD010000310">
    <property type="protein sequence ID" value="MBF1283957.1"/>
    <property type="molecule type" value="Genomic_DNA"/>
</dbReference>
<organism evidence="5 6">
    <name type="scientific">Oribacterium parvum</name>
    <dbReference type="NCBI Taxonomy" id="1501329"/>
    <lineage>
        <taxon>Bacteria</taxon>
        <taxon>Bacillati</taxon>
        <taxon>Bacillota</taxon>
        <taxon>Clostridia</taxon>
        <taxon>Lachnospirales</taxon>
        <taxon>Lachnospiraceae</taxon>
        <taxon>Oribacterium</taxon>
    </lineage>
</organism>
<comment type="caution">
    <text evidence="5">The sequence shown here is derived from an EMBL/GenBank/DDBJ whole genome shotgun (WGS) entry which is preliminary data.</text>
</comment>
<evidence type="ECO:0000313" key="6">
    <source>
        <dbReference type="Proteomes" id="UP000709351"/>
    </source>
</evidence>